<feature type="domain" description="C-type lectin" evidence="2">
    <location>
        <begin position="1"/>
        <end position="55"/>
    </location>
</feature>
<dbReference type="AlphaFoldDB" id="A0A914PZU1"/>
<feature type="domain" description="C-type lectin" evidence="2">
    <location>
        <begin position="89"/>
        <end position="200"/>
    </location>
</feature>
<dbReference type="InterPro" id="IPR016187">
    <property type="entry name" value="CTDL_fold"/>
</dbReference>
<dbReference type="InterPro" id="IPR018378">
    <property type="entry name" value="C-type_lectin_CS"/>
</dbReference>
<dbReference type="CDD" id="cd00037">
    <property type="entry name" value="CLECT"/>
    <property type="match status" value="1"/>
</dbReference>
<protein>
    <submittedName>
        <fullName evidence="4">C-type lectin domain-containing protein</fullName>
    </submittedName>
</protein>
<dbReference type="SMART" id="SM00034">
    <property type="entry name" value="CLECT"/>
    <property type="match status" value="1"/>
</dbReference>
<dbReference type="InterPro" id="IPR001304">
    <property type="entry name" value="C-type_lectin-like"/>
</dbReference>
<reference evidence="4" key="1">
    <citation type="submission" date="2022-11" db="UniProtKB">
        <authorList>
            <consortium name="WormBaseParasite"/>
        </authorList>
    </citation>
    <scope>IDENTIFICATION</scope>
</reference>
<evidence type="ECO:0000313" key="3">
    <source>
        <dbReference type="Proteomes" id="UP000887578"/>
    </source>
</evidence>
<dbReference type="PROSITE" id="PS00615">
    <property type="entry name" value="C_TYPE_LECTIN_1"/>
    <property type="match status" value="1"/>
</dbReference>
<keyword evidence="1" id="KW-1015">Disulfide bond</keyword>
<evidence type="ECO:0000256" key="1">
    <source>
        <dbReference type="ARBA" id="ARBA00023157"/>
    </source>
</evidence>
<dbReference type="SUPFAM" id="SSF56436">
    <property type="entry name" value="C-type lectin-like"/>
    <property type="match status" value="2"/>
</dbReference>
<dbReference type="Proteomes" id="UP000887578">
    <property type="component" value="Unplaced"/>
</dbReference>
<sequence>MIPGNWSWTDNSNFDFKEWAPGEPQNLTQSCGTITILNGYWASDDCFKTKPYVCEVPNIVLTTTAPTVYPVYMNCSTGWTYFEPTHSCYGHDWYGVVTSNWTTAEKYCETQTQKAHLVSIHSYDEMKFVSSLISFSSYFSWSGLYSVDDEKTWKWSDGSPVDYLPWQSGYPNRNVSSCAAVWVEMFADHSCDLIMATLCKRPAFI</sequence>
<dbReference type="PANTHER" id="PTHR22803">
    <property type="entry name" value="MANNOSE, PHOSPHOLIPASE, LECTIN RECEPTOR RELATED"/>
    <property type="match status" value="1"/>
</dbReference>
<dbReference type="InterPro" id="IPR050111">
    <property type="entry name" value="C-type_lectin/snaclec_domain"/>
</dbReference>
<dbReference type="Pfam" id="PF00059">
    <property type="entry name" value="Lectin_C"/>
    <property type="match status" value="2"/>
</dbReference>
<evidence type="ECO:0000313" key="4">
    <source>
        <dbReference type="WBParaSite" id="PDA_v2.g24384.t1"/>
    </source>
</evidence>
<proteinExistence type="predicted"/>
<name>A0A914PZU1_9BILA</name>
<organism evidence="3 4">
    <name type="scientific">Panagrolaimus davidi</name>
    <dbReference type="NCBI Taxonomy" id="227884"/>
    <lineage>
        <taxon>Eukaryota</taxon>
        <taxon>Metazoa</taxon>
        <taxon>Ecdysozoa</taxon>
        <taxon>Nematoda</taxon>
        <taxon>Chromadorea</taxon>
        <taxon>Rhabditida</taxon>
        <taxon>Tylenchina</taxon>
        <taxon>Panagrolaimomorpha</taxon>
        <taxon>Panagrolaimoidea</taxon>
        <taxon>Panagrolaimidae</taxon>
        <taxon>Panagrolaimus</taxon>
    </lineage>
</organism>
<dbReference type="Gene3D" id="3.10.100.10">
    <property type="entry name" value="Mannose-Binding Protein A, subunit A"/>
    <property type="match status" value="2"/>
</dbReference>
<dbReference type="PROSITE" id="PS50041">
    <property type="entry name" value="C_TYPE_LECTIN_2"/>
    <property type="match status" value="2"/>
</dbReference>
<keyword evidence="3" id="KW-1185">Reference proteome</keyword>
<evidence type="ECO:0000259" key="2">
    <source>
        <dbReference type="PROSITE" id="PS50041"/>
    </source>
</evidence>
<accession>A0A914PZU1</accession>
<dbReference type="InterPro" id="IPR016186">
    <property type="entry name" value="C-type_lectin-like/link_sf"/>
</dbReference>
<dbReference type="WBParaSite" id="PDA_v2.g24384.t1">
    <property type="protein sequence ID" value="PDA_v2.g24384.t1"/>
    <property type="gene ID" value="PDA_v2.g24384"/>
</dbReference>